<dbReference type="AlphaFoldDB" id="A0A0N4ZWS2"/>
<feature type="compositionally biased region" description="Polar residues" evidence="2">
    <location>
        <begin position="49"/>
        <end position="68"/>
    </location>
</feature>
<feature type="signal peptide" evidence="3">
    <location>
        <begin position="1"/>
        <end position="21"/>
    </location>
</feature>
<feature type="chain" id="PRO_5005892411" evidence="3">
    <location>
        <begin position="22"/>
        <end position="339"/>
    </location>
</feature>
<feature type="coiled-coil region" evidence="1">
    <location>
        <begin position="168"/>
        <end position="195"/>
    </location>
</feature>
<evidence type="ECO:0000256" key="3">
    <source>
        <dbReference type="SAM" id="SignalP"/>
    </source>
</evidence>
<reference evidence="5" key="1">
    <citation type="submission" date="2017-02" db="UniProtKB">
        <authorList>
            <consortium name="WormBaseParasite"/>
        </authorList>
    </citation>
    <scope>IDENTIFICATION</scope>
</reference>
<evidence type="ECO:0000256" key="1">
    <source>
        <dbReference type="SAM" id="Coils"/>
    </source>
</evidence>
<evidence type="ECO:0000313" key="4">
    <source>
        <dbReference type="Proteomes" id="UP000038045"/>
    </source>
</evidence>
<feature type="compositionally biased region" description="Polar residues" evidence="2">
    <location>
        <begin position="276"/>
        <end position="285"/>
    </location>
</feature>
<feature type="compositionally biased region" description="Basic and acidic residues" evidence="2">
    <location>
        <begin position="317"/>
        <end position="327"/>
    </location>
</feature>
<evidence type="ECO:0000256" key="2">
    <source>
        <dbReference type="SAM" id="MobiDB-lite"/>
    </source>
</evidence>
<organism evidence="4 5">
    <name type="scientific">Parastrongyloides trichosuri</name>
    <name type="common">Possum-specific nematode worm</name>
    <dbReference type="NCBI Taxonomy" id="131310"/>
    <lineage>
        <taxon>Eukaryota</taxon>
        <taxon>Metazoa</taxon>
        <taxon>Ecdysozoa</taxon>
        <taxon>Nematoda</taxon>
        <taxon>Chromadorea</taxon>
        <taxon>Rhabditida</taxon>
        <taxon>Tylenchina</taxon>
        <taxon>Panagrolaimomorpha</taxon>
        <taxon>Strongyloidoidea</taxon>
        <taxon>Strongyloididae</taxon>
        <taxon>Parastrongyloides</taxon>
    </lineage>
</organism>
<feature type="region of interest" description="Disordered" evidence="2">
    <location>
        <begin position="199"/>
        <end position="339"/>
    </location>
</feature>
<protein>
    <submittedName>
        <fullName evidence="5">Fam-c protein</fullName>
    </submittedName>
</protein>
<sequence length="339" mass="38152">MIHYFMLFFSLLFNVLSYNCAKNNCGNRKDLKVLRQKGAFPSTCKQNYKGNNKKSLPNITKRSNNGITKQGRKGEMKEISGKKVCGEDIVNERTKIEVPTHQEVTCIDPSICSTQKNVSPNRENVVICAKSPNIKNIEKQTVPVSTTPKQTKSVLNDKVVNLNKQSSTKQLANKIIKIEEKASLLKNNIDISEDKSKDKKLLGDSKNDQPKRRQKTYPTLEDVLSSERMPDNDNCEGKNKRNVDTDNCDGKSKVSEENDNRTKTKISDKSEKTKSSIKTQCNISSTKKELTVSPKGTKDDEKSSVKVNEDTDVTQEIEIKNISESKRNLQRTETTGEAN</sequence>
<feature type="compositionally biased region" description="Basic and acidic residues" evidence="2">
    <location>
        <begin position="199"/>
        <end position="211"/>
    </location>
</feature>
<feature type="compositionally biased region" description="Basic and acidic residues" evidence="2">
    <location>
        <begin position="228"/>
        <end position="274"/>
    </location>
</feature>
<keyword evidence="1" id="KW-0175">Coiled coil</keyword>
<dbReference type="Proteomes" id="UP000038045">
    <property type="component" value="Unplaced"/>
</dbReference>
<feature type="region of interest" description="Disordered" evidence="2">
    <location>
        <begin position="49"/>
        <end position="73"/>
    </location>
</feature>
<keyword evidence="3" id="KW-0732">Signal</keyword>
<name>A0A0N4ZWS2_PARTI</name>
<accession>A0A0N4ZWS2</accession>
<proteinExistence type="predicted"/>
<feature type="compositionally biased region" description="Basic and acidic residues" evidence="2">
    <location>
        <begin position="286"/>
        <end position="309"/>
    </location>
</feature>
<dbReference type="WBParaSite" id="PTRK_0001313800.1">
    <property type="protein sequence ID" value="PTRK_0001313800.1"/>
    <property type="gene ID" value="PTRK_0001313800"/>
</dbReference>
<evidence type="ECO:0000313" key="5">
    <source>
        <dbReference type="WBParaSite" id="PTRK_0001313800.1"/>
    </source>
</evidence>
<keyword evidence="4" id="KW-1185">Reference proteome</keyword>